<comment type="caution">
    <text evidence="3">The sequence shown here is derived from an EMBL/GenBank/DDBJ whole genome shotgun (WGS) entry which is preliminary data.</text>
</comment>
<dbReference type="EMBL" id="CAKMRJ010005412">
    <property type="protein sequence ID" value="CAH1441749.1"/>
    <property type="molecule type" value="Genomic_DNA"/>
</dbReference>
<dbReference type="Gene3D" id="3.30.70.330">
    <property type="match status" value="1"/>
</dbReference>
<dbReference type="PROSITE" id="PS50102">
    <property type="entry name" value="RRM"/>
    <property type="match status" value="1"/>
</dbReference>
<keyword evidence="4" id="KW-1185">Reference proteome</keyword>
<dbReference type="AlphaFoldDB" id="A0AAU9NV14"/>
<keyword evidence="1" id="KW-0694">RNA-binding</keyword>
<organism evidence="3 4">
    <name type="scientific">Lactuca virosa</name>
    <dbReference type="NCBI Taxonomy" id="75947"/>
    <lineage>
        <taxon>Eukaryota</taxon>
        <taxon>Viridiplantae</taxon>
        <taxon>Streptophyta</taxon>
        <taxon>Embryophyta</taxon>
        <taxon>Tracheophyta</taxon>
        <taxon>Spermatophyta</taxon>
        <taxon>Magnoliopsida</taxon>
        <taxon>eudicotyledons</taxon>
        <taxon>Gunneridae</taxon>
        <taxon>Pentapetalae</taxon>
        <taxon>asterids</taxon>
        <taxon>campanulids</taxon>
        <taxon>Asterales</taxon>
        <taxon>Asteraceae</taxon>
        <taxon>Cichorioideae</taxon>
        <taxon>Cichorieae</taxon>
        <taxon>Lactucinae</taxon>
        <taxon>Lactuca</taxon>
    </lineage>
</organism>
<proteinExistence type="predicted"/>
<evidence type="ECO:0000256" key="1">
    <source>
        <dbReference type="PROSITE-ProRule" id="PRU00176"/>
    </source>
</evidence>
<dbReference type="SUPFAM" id="SSF54928">
    <property type="entry name" value="RNA-binding domain, RBD"/>
    <property type="match status" value="1"/>
</dbReference>
<dbReference type="InterPro" id="IPR012677">
    <property type="entry name" value="Nucleotide-bd_a/b_plait_sf"/>
</dbReference>
<name>A0AAU9NV14_9ASTR</name>
<dbReference type="InterPro" id="IPR035979">
    <property type="entry name" value="RBD_domain_sf"/>
</dbReference>
<sequence length="91" mass="10344">MPTISPSISNKVGLSMDGEWTVARRSRWKLLSRKGDRLGWNHVGVTTMFVLNLPEAARKGNLKNIFAKYGEVVDVYMVTKRDVNKRSFAFV</sequence>
<dbReference type="Proteomes" id="UP001157418">
    <property type="component" value="Unassembled WGS sequence"/>
</dbReference>
<gene>
    <name evidence="3" type="ORF">LVIROSA_LOCUS27788</name>
</gene>
<evidence type="ECO:0000259" key="2">
    <source>
        <dbReference type="PROSITE" id="PS50102"/>
    </source>
</evidence>
<dbReference type="CDD" id="cd00590">
    <property type="entry name" value="RRM_SF"/>
    <property type="match status" value="1"/>
</dbReference>
<accession>A0AAU9NV14</accession>
<feature type="domain" description="RRM" evidence="2">
    <location>
        <begin position="46"/>
        <end position="91"/>
    </location>
</feature>
<dbReference type="GO" id="GO:0003723">
    <property type="term" value="F:RNA binding"/>
    <property type="evidence" value="ECO:0007669"/>
    <property type="project" value="UniProtKB-UniRule"/>
</dbReference>
<evidence type="ECO:0000313" key="4">
    <source>
        <dbReference type="Proteomes" id="UP001157418"/>
    </source>
</evidence>
<protein>
    <recommendedName>
        <fullName evidence="2">RRM domain-containing protein</fullName>
    </recommendedName>
</protein>
<dbReference type="Pfam" id="PF00076">
    <property type="entry name" value="RRM_1"/>
    <property type="match status" value="1"/>
</dbReference>
<dbReference type="InterPro" id="IPR000504">
    <property type="entry name" value="RRM_dom"/>
</dbReference>
<reference evidence="3 4" key="1">
    <citation type="submission" date="2022-01" db="EMBL/GenBank/DDBJ databases">
        <authorList>
            <person name="Xiong W."/>
            <person name="Schranz E."/>
        </authorList>
    </citation>
    <scope>NUCLEOTIDE SEQUENCE [LARGE SCALE GENOMIC DNA]</scope>
</reference>
<evidence type="ECO:0000313" key="3">
    <source>
        <dbReference type="EMBL" id="CAH1441749.1"/>
    </source>
</evidence>